<dbReference type="Gene3D" id="2.50.20.10">
    <property type="entry name" value="Lipoprotein localisation LolA/LolB/LppX"/>
    <property type="match status" value="1"/>
</dbReference>
<keyword evidence="11" id="KW-0998">Cell outer membrane</keyword>
<dbReference type="GO" id="GO:0009279">
    <property type="term" value="C:cell outer membrane"/>
    <property type="evidence" value="ECO:0007669"/>
    <property type="project" value="UniProtKB-SubCell"/>
</dbReference>
<proteinExistence type="inferred from homology"/>
<evidence type="ECO:0000313" key="13">
    <source>
        <dbReference type="EMBL" id="MBB4845761.1"/>
    </source>
</evidence>
<name>A0A840LDH9_9BURK</name>
<evidence type="ECO:0000256" key="5">
    <source>
        <dbReference type="ARBA" id="ARBA00022448"/>
    </source>
</evidence>
<evidence type="ECO:0000256" key="2">
    <source>
        <dbReference type="ARBA" id="ARBA00009696"/>
    </source>
</evidence>
<dbReference type="InterPro" id="IPR029046">
    <property type="entry name" value="LolA/LolB/LppX"/>
</dbReference>
<dbReference type="RefSeq" id="WP_184304014.1">
    <property type="nucleotide sequence ID" value="NZ_JACHLP010000011.1"/>
</dbReference>
<keyword evidence="7" id="KW-0653">Protein transport</keyword>
<evidence type="ECO:0000256" key="3">
    <source>
        <dbReference type="ARBA" id="ARBA00011245"/>
    </source>
</evidence>
<dbReference type="CDD" id="cd16326">
    <property type="entry name" value="LolB"/>
    <property type="match status" value="1"/>
</dbReference>
<accession>A0A840LDH9</accession>
<dbReference type="Pfam" id="PF03550">
    <property type="entry name" value="LolB"/>
    <property type="match status" value="1"/>
</dbReference>
<keyword evidence="9" id="KW-0564">Palmitate</keyword>
<evidence type="ECO:0000256" key="4">
    <source>
        <dbReference type="ARBA" id="ARBA00016202"/>
    </source>
</evidence>
<reference evidence="13 14" key="1">
    <citation type="submission" date="2020-08" db="EMBL/GenBank/DDBJ databases">
        <title>Functional genomics of gut bacteria from endangered species of beetles.</title>
        <authorList>
            <person name="Carlos-Shanley C."/>
        </authorList>
    </citation>
    <scope>NUCLEOTIDE SEQUENCE [LARGE SCALE GENOMIC DNA]</scope>
    <source>
        <strain evidence="13 14">S00239</strain>
    </source>
</reference>
<evidence type="ECO:0000313" key="14">
    <source>
        <dbReference type="Proteomes" id="UP000562027"/>
    </source>
</evidence>
<comment type="caution">
    <text evidence="13">The sequence shown here is derived from an EMBL/GenBank/DDBJ whole genome shotgun (WGS) entry which is preliminary data.</text>
</comment>
<keyword evidence="5" id="KW-0813">Transport</keyword>
<keyword evidence="8" id="KW-0472">Membrane</keyword>
<evidence type="ECO:0000256" key="6">
    <source>
        <dbReference type="ARBA" id="ARBA00022729"/>
    </source>
</evidence>
<evidence type="ECO:0000256" key="12">
    <source>
        <dbReference type="ARBA" id="ARBA00023288"/>
    </source>
</evidence>
<dbReference type="SUPFAM" id="SSF89392">
    <property type="entry name" value="Prokaryotic lipoproteins and lipoprotein localization factors"/>
    <property type="match status" value="1"/>
</dbReference>
<evidence type="ECO:0000256" key="7">
    <source>
        <dbReference type="ARBA" id="ARBA00022927"/>
    </source>
</evidence>
<dbReference type="AlphaFoldDB" id="A0A840LDH9"/>
<dbReference type="Proteomes" id="UP000562027">
    <property type="component" value="Unassembled WGS sequence"/>
</dbReference>
<evidence type="ECO:0000256" key="11">
    <source>
        <dbReference type="ARBA" id="ARBA00023237"/>
    </source>
</evidence>
<keyword evidence="12 13" id="KW-0449">Lipoprotein</keyword>
<comment type="subcellular location">
    <subcellularLocation>
        <location evidence="1">Cell outer membrane</location>
        <topology evidence="1">Lipid-anchor</topology>
    </subcellularLocation>
</comment>
<evidence type="ECO:0000256" key="1">
    <source>
        <dbReference type="ARBA" id="ARBA00004459"/>
    </source>
</evidence>
<evidence type="ECO:0000256" key="10">
    <source>
        <dbReference type="ARBA" id="ARBA00023186"/>
    </source>
</evidence>
<dbReference type="GO" id="GO:0015031">
    <property type="term" value="P:protein transport"/>
    <property type="evidence" value="ECO:0007669"/>
    <property type="project" value="UniProtKB-KW"/>
</dbReference>
<keyword evidence="10" id="KW-0143">Chaperone</keyword>
<dbReference type="InterPro" id="IPR004565">
    <property type="entry name" value="OM_lipoprot_LolB"/>
</dbReference>
<keyword evidence="6" id="KW-0732">Signal</keyword>
<evidence type="ECO:0000256" key="8">
    <source>
        <dbReference type="ARBA" id="ARBA00023136"/>
    </source>
</evidence>
<dbReference type="EMBL" id="JACHLP010000011">
    <property type="protein sequence ID" value="MBB4845761.1"/>
    <property type="molecule type" value="Genomic_DNA"/>
</dbReference>
<gene>
    <name evidence="13" type="ORF">HNP55_004313</name>
</gene>
<protein>
    <recommendedName>
        <fullName evidence="4">Outer-membrane lipoprotein LolB</fullName>
    </recommendedName>
</protein>
<keyword evidence="14" id="KW-1185">Reference proteome</keyword>
<sequence length="192" mass="20564">MSHVLLAVLFSAGLLGLSACSSLEKRPPPLLQVAEGDVHLNGRLSIQVNNTPNGRPTGGNVGFDLNGRPSAGQLELSTPLGSLLARATWGGGEVHLKTPEIDRSFEDLDALTRELLGEAIPVAALFDWLQGRPWPQMDSRALEGKNAQGFEQLGWRIDTSRFDAQAGQGLIIATRGPYLADPAVVLRARIEP</sequence>
<organism evidence="13 14">
    <name type="scientific">Roseateles oligotrophus</name>
    <dbReference type="NCBI Taxonomy" id="1769250"/>
    <lineage>
        <taxon>Bacteria</taxon>
        <taxon>Pseudomonadati</taxon>
        <taxon>Pseudomonadota</taxon>
        <taxon>Betaproteobacteria</taxon>
        <taxon>Burkholderiales</taxon>
        <taxon>Sphaerotilaceae</taxon>
        <taxon>Roseateles</taxon>
    </lineage>
</organism>
<evidence type="ECO:0000256" key="9">
    <source>
        <dbReference type="ARBA" id="ARBA00023139"/>
    </source>
</evidence>
<comment type="subunit">
    <text evidence="3">Monomer.</text>
</comment>
<comment type="similarity">
    <text evidence="2">Belongs to the LolB family.</text>
</comment>